<dbReference type="Proteomes" id="UP000823894">
    <property type="component" value="Unassembled WGS sequence"/>
</dbReference>
<keyword evidence="1" id="KW-1133">Transmembrane helix</keyword>
<comment type="caution">
    <text evidence="2">The sequence shown here is derived from an EMBL/GenBank/DDBJ whole genome shotgun (WGS) entry which is preliminary data.</text>
</comment>
<evidence type="ECO:0000313" key="3">
    <source>
        <dbReference type="Proteomes" id="UP000823894"/>
    </source>
</evidence>
<dbReference type="EMBL" id="DWWK01000148">
    <property type="protein sequence ID" value="HJC39236.1"/>
    <property type="molecule type" value="Genomic_DNA"/>
</dbReference>
<sequence length="231" mass="26267">MSYGRRSAARKAERIIGILALTGMLAYTCMMCTWGPLLAAAVMCIILYGVDFLLGRMRPSRKENWVLQITGGIGSVYVMLVITAVLLSVPVENHETSGVPDLSLRSEDYRASYGEPVRESSDSESSVLGSRAVMRMTYGTETEEGTDRIIYFIWRSEYPWVIERIWDIQTRGRYPSVCCEDAWDARDAWGVGEYEKKNYYIRYDDAVFVIYGEDLSEQETVDAIRQKLKLG</sequence>
<evidence type="ECO:0000313" key="2">
    <source>
        <dbReference type="EMBL" id="HJC39236.1"/>
    </source>
</evidence>
<proteinExistence type="predicted"/>
<keyword evidence="1" id="KW-0472">Membrane</keyword>
<name>A0A9D2NXA4_9FIRM</name>
<protein>
    <submittedName>
        <fullName evidence="2">Uncharacterized protein</fullName>
    </submittedName>
</protein>
<feature type="transmembrane region" description="Helical" evidence="1">
    <location>
        <begin position="66"/>
        <end position="87"/>
    </location>
</feature>
<keyword evidence="1" id="KW-0812">Transmembrane</keyword>
<reference evidence="2" key="2">
    <citation type="submission" date="2021-04" db="EMBL/GenBank/DDBJ databases">
        <authorList>
            <person name="Gilroy R."/>
        </authorList>
    </citation>
    <scope>NUCLEOTIDE SEQUENCE</scope>
    <source>
        <strain evidence="2">ChiGjej1B1-1692</strain>
    </source>
</reference>
<reference evidence="2" key="1">
    <citation type="journal article" date="2021" name="PeerJ">
        <title>Extensive microbial diversity within the chicken gut microbiome revealed by metagenomics and culture.</title>
        <authorList>
            <person name="Gilroy R."/>
            <person name="Ravi A."/>
            <person name="Getino M."/>
            <person name="Pursley I."/>
            <person name="Horton D.L."/>
            <person name="Alikhan N.F."/>
            <person name="Baker D."/>
            <person name="Gharbi K."/>
            <person name="Hall N."/>
            <person name="Watson M."/>
            <person name="Adriaenssens E.M."/>
            <person name="Foster-Nyarko E."/>
            <person name="Jarju S."/>
            <person name="Secka A."/>
            <person name="Antonio M."/>
            <person name="Oren A."/>
            <person name="Chaudhuri R.R."/>
            <person name="La Ragione R."/>
            <person name="Hildebrand F."/>
            <person name="Pallen M.J."/>
        </authorList>
    </citation>
    <scope>NUCLEOTIDE SEQUENCE</scope>
    <source>
        <strain evidence="2">ChiGjej1B1-1692</strain>
    </source>
</reference>
<gene>
    <name evidence="2" type="ORF">H9757_09290</name>
</gene>
<feature type="transmembrane region" description="Helical" evidence="1">
    <location>
        <begin position="12"/>
        <end position="28"/>
    </location>
</feature>
<evidence type="ECO:0000256" key="1">
    <source>
        <dbReference type="SAM" id="Phobius"/>
    </source>
</evidence>
<organism evidence="2 3">
    <name type="scientific">Candidatus Mediterraneibacter faecigallinarum</name>
    <dbReference type="NCBI Taxonomy" id="2838669"/>
    <lineage>
        <taxon>Bacteria</taxon>
        <taxon>Bacillati</taxon>
        <taxon>Bacillota</taxon>
        <taxon>Clostridia</taxon>
        <taxon>Lachnospirales</taxon>
        <taxon>Lachnospiraceae</taxon>
        <taxon>Mediterraneibacter</taxon>
    </lineage>
</organism>
<dbReference type="AlphaFoldDB" id="A0A9D2NXA4"/>
<accession>A0A9D2NXA4</accession>